<keyword evidence="3" id="KW-1185">Reference proteome</keyword>
<feature type="transmembrane region" description="Helical" evidence="1">
    <location>
        <begin position="63"/>
        <end position="81"/>
    </location>
</feature>
<evidence type="ECO:0000313" key="3">
    <source>
        <dbReference type="Proteomes" id="UP000030764"/>
    </source>
</evidence>
<evidence type="ECO:0000256" key="1">
    <source>
        <dbReference type="SAM" id="Phobius"/>
    </source>
</evidence>
<gene>
    <name evidence="2" type="ORF">M513_11248</name>
</gene>
<accession>A0A085LSE9</accession>
<keyword evidence="1" id="KW-0812">Transmembrane</keyword>
<dbReference type="EMBL" id="KL363311">
    <property type="protein sequence ID" value="KFD47895.1"/>
    <property type="molecule type" value="Genomic_DNA"/>
</dbReference>
<protein>
    <submittedName>
        <fullName evidence="2">Uncharacterized protein</fullName>
    </submittedName>
</protein>
<proteinExistence type="predicted"/>
<keyword evidence="1" id="KW-1133">Transmembrane helix</keyword>
<reference evidence="2 3" key="1">
    <citation type="journal article" date="2014" name="Nat. Genet.">
        <title>Genome and transcriptome of the porcine whipworm Trichuris suis.</title>
        <authorList>
            <person name="Jex A.R."/>
            <person name="Nejsum P."/>
            <person name="Schwarz E.M."/>
            <person name="Hu L."/>
            <person name="Young N.D."/>
            <person name="Hall R.S."/>
            <person name="Korhonen P.K."/>
            <person name="Liao S."/>
            <person name="Thamsborg S."/>
            <person name="Xia J."/>
            <person name="Xu P."/>
            <person name="Wang S."/>
            <person name="Scheerlinck J.P."/>
            <person name="Hofmann A."/>
            <person name="Sternberg P.W."/>
            <person name="Wang J."/>
            <person name="Gasser R.B."/>
        </authorList>
    </citation>
    <scope>NUCLEOTIDE SEQUENCE [LARGE SCALE GENOMIC DNA]</scope>
    <source>
        <strain evidence="2">DCEP-RM93M</strain>
    </source>
</reference>
<evidence type="ECO:0000313" key="2">
    <source>
        <dbReference type="EMBL" id="KFD47895.1"/>
    </source>
</evidence>
<keyword evidence="1" id="KW-0472">Membrane</keyword>
<dbReference type="AlphaFoldDB" id="A0A085LSE9"/>
<name>A0A085LSE9_9BILA</name>
<organism evidence="2 3">
    <name type="scientific">Trichuris suis</name>
    <name type="common">pig whipworm</name>
    <dbReference type="NCBI Taxonomy" id="68888"/>
    <lineage>
        <taxon>Eukaryota</taxon>
        <taxon>Metazoa</taxon>
        <taxon>Ecdysozoa</taxon>
        <taxon>Nematoda</taxon>
        <taxon>Enoplea</taxon>
        <taxon>Dorylaimia</taxon>
        <taxon>Trichinellida</taxon>
        <taxon>Trichuridae</taxon>
        <taxon>Trichuris</taxon>
    </lineage>
</organism>
<dbReference type="Proteomes" id="UP000030764">
    <property type="component" value="Unassembled WGS sequence"/>
</dbReference>
<sequence>MATTSGSEEELKEKEQAPSRFCFLVSKSVIATNPHSTKHNDGKANGSTTQPGIFMTRILLNRFMKTACINAGMVAFVLITLKSSHVRFKFI</sequence>